<evidence type="ECO:0000256" key="2">
    <source>
        <dbReference type="ARBA" id="ARBA00022729"/>
    </source>
</evidence>
<dbReference type="PROSITE" id="PS51318">
    <property type="entry name" value="TAT"/>
    <property type="match status" value="1"/>
</dbReference>
<reference evidence="5 6" key="1">
    <citation type="journal article" date="2016" name="Nat. Commun.">
        <title>Thousands of microbial genomes shed light on interconnected biogeochemical processes in an aquifer system.</title>
        <authorList>
            <person name="Anantharaman K."/>
            <person name="Brown C.T."/>
            <person name="Hug L.A."/>
            <person name="Sharon I."/>
            <person name="Castelle C.J."/>
            <person name="Probst A.J."/>
            <person name="Thomas B.C."/>
            <person name="Singh A."/>
            <person name="Wilkins M.J."/>
            <person name="Karaoz U."/>
            <person name="Brodie E.L."/>
            <person name="Williams K.H."/>
            <person name="Hubbard S.S."/>
            <person name="Banfield J.F."/>
        </authorList>
    </citation>
    <scope>NUCLEOTIDE SEQUENCE [LARGE SCALE GENOMIC DNA]</scope>
    <source>
        <strain evidence="6">RBG_16_55_9</strain>
    </source>
</reference>
<evidence type="ECO:0000256" key="1">
    <source>
        <dbReference type="ARBA" id="ARBA00010062"/>
    </source>
</evidence>
<evidence type="ECO:0000313" key="5">
    <source>
        <dbReference type="EMBL" id="OGF55665.1"/>
    </source>
</evidence>
<evidence type="ECO:0000259" key="4">
    <source>
        <dbReference type="Pfam" id="PF13458"/>
    </source>
</evidence>
<dbReference type="InterPro" id="IPR019546">
    <property type="entry name" value="TAT_signal_bac_arc"/>
</dbReference>
<sequence length="448" mass="49574">MSETTFVQGLSRRRFLKTLGIGLSTLALAPALGTAQGSQASIRVGVLVPLIFNFPIGVSAQRGAQIAQDEINGSGGILGQPVQLVVRDDQLDPRKTSERFEELATDQQSVIIVGGFLDETVVPLVNNVLPRVKTPFLNTGTSTPATTDKVKEDYVNFKYYFRVMLDTNLLTQDTANAAKGLLVDELKLKKVSLVLEDDTFGRDYQRFLEEQLPGIGLSIVSAFRFPGERNFDFSAILSESAQSGAEAFIVSFIRDNGFGFVRQWFNLGPRLPVVGINVSGQAFEYWSNTEGRVISHVYADAATGATAITERTQPFFQKYVDQFKTAPAQPLYMAYTTYDSLFIFKQAVERIGEAPPDPSNASAFANYREQLVSAFEQTDLVGTVGRIRFQGKDDPRPHDPFTRDPQTGQALVVPKWVQWQKDAAGKPDRKVVWPPEFRNSAFTLPPPK</sequence>
<organism evidence="5 6">
    <name type="scientific">Fraserbacteria sp. (strain RBG_16_55_9)</name>
    <dbReference type="NCBI Taxonomy" id="1817864"/>
    <lineage>
        <taxon>Bacteria</taxon>
        <taxon>Candidatus Fraseribacteriota</taxon>
    </lineage>
</organism>
<dbReference type="InterPro" id="IPR006311">
    <property type="entry name" value="TAT_signal"/>
</dbReference>
<dbReference type="InterPro" id="IPR028082">
    <property type="entry name" value="Peripla_BP_I"/>
</dbReference>
<dbReference type="STRING" id="1817864.A2Z21_01545"/>
<comment type="similarity">
    <text evidence="1">Belongs to the leucine-binding protein family.</text>
</comment>
<evidence type="ECO:0000313" key="6">
    <source>
        <dbReference type="Proteomes" id="UP000179157"/>
    </source>
</evidence>
<proteinExistence type="inferred from homology"/>
<dbReference type="SUPFAM" id="SSF53822">
    <property type="entry name" value="Periplasmic binding protein-like I"/>
    <property type="match status" value="1"/>
</dbReference>
<feature type="domain" description="Leucine-binding protein" evidence="4">
    <location>
        <begin position="42"/>
        <end position="393"/>
    </location>
</feature>
<evidence type="ECO:0000256" key="3">
    <source>
        <dbReference type="SAM" id="MobiDB-lite"/>
    </source>
</evidence>
<keyword evidence="2" id="KW-0732">Signal</keyword>
<protein>
    <recommendedName>
        <fullName evidence="4">Leucine-binding protein domain-containing protein</fullName>
    </recommendedName>
</protein>
<feature type="compositionally biased region" description="Basic and acidic residues" evidence="3">
    <location>
        <begin position="390"/>
        <end position="402"/>
    </location>
</feature>
<dbReference type="AlphaFoldDB" id="A0A1F5UWY6"/>
<gene>
    <name evidence="5" type="ORF">A2Z21_01545</name>
</gene>
<name>A0A1F5UWY6_FRAXR</name>
<accession>A0A1F5UWY6</accession>
<dbReference type="Proteomes" id="UP000179157">
    <property type="component" value="Unassembled WGS sequence"/>
</dbReference>
<feature type="region of interest" description="Disordered" evidence="3">
    <location>
        <begin position="389"/>
        <end position="409"/>
    </location>
</feature>
<dbReference type="Pfam" id="PF13458">
    <property type="entry name" value="Peripla_BP_6"/>
    <property type="match status" value="1"/>
</dbReference>
<dbReference type="InterPro" id="IPR051010">
    <property type="entry name" value="BCAA_transport"/>
</dbReference>
<dbReference type="NCBIfam" id="TIGR01409">
    <property type="entry name" value="TAT_signal_seq"/>
    <property type="match status" value="1"/>
</dbReference>
<dbReference type="InterPro" id="IPR028081">
    <property type="entry name" value="Leu-bd"/>
</dbReference>
<comment type="caution">
    <text evidence="5">The sequence shown here is derived from an EMBL/GenBank/DDBJ whole genome shotgun (WGS) entry which is preliminary data.</text>
</comment>
<dbReference type="EMBL" id="MFGX01000051">
    <property type="protein sequence ID" value="OGF55665.1"/>
    <property type="molecule type" value="Genomic_DNA"/>
</dbReference>
<dbReference type="PANTHER" id="PTHR30483">
    <property type="entry name" value="LEUCINE-SPECIFIC-BINDING PROTEIN"/>
    <property type="match status" value="1"/>
</dbReference>
<dbReference type="PANTHER" id="PTHR30483:SF6">
    <property type="entry name" value="PERIPLASMIC BINDING PROTEIN OF ABC TRANSPORTER FOR NATURAL AMINO ACIDS"/>
    <property type="match status" value="1"/>
</dbReference>
<dbReference type="CDD" id="cd06345">
    <property type="entry name" value="PBP1_ABC_ligand_binding-like"/>
    <property type="match status" value="1"/>
</dbReference>
<dbReference type="Gene3D" id="3.40.50.2300">
    <property type="match status" value="2"/>
</dbReference>